<sequence>MSREDPQFKLRMPPELRTQAEQAAKAAGRSLNAELVARIEASFISDAETERLLPAKRARELSLMARAEIPNEIRRRAISAIGRAIRLGHSEAIASLEDLNLEFGIPDNELDDLTSKVIEELEKSGYKAKWDDIATLWIEF</sequence>
<evidence type="ECO:0000313" key="3">
    <source>
        <dbReference type="Proteomes" id="UP000235881"/>
    </source>
</evidence>
<dbReference type="SUPFAM" id="SSF47598">
    <property type="entry name" value="Ribbon-helix-helix"/>
    <property type="match status" value="1"/>
</dbReference>
<protein>
    <submittedName>
        <fullName evidence="2">DNA-binding protein</fullName>
    </submittedName>
</protein>
<dbReference type="GO" id="GO:0006355">
    <property type="term" value="P:regulation of DNA-templated transcription"/>
    <property type="evidence" value="ECO:0007669"/>
    <property type="project" value="InterPro"/>
</dbReference>
<evidence type="ECO:0000313" key="2">
    <source>
        <dbReference type="EMBL" id="PNF78082.1"/>
    </source>
</evidence>
<dbReference type="Pfam" id="PF03869">
    <property type="entry name" value="Arc"/>
    <property type="match status" value="1"/>
</dbReference>
<comment type="caution">
    <text evidence="2">The sequence shown here is derived from an EMBL/GenBank/DDBJ whole genome shotgun (WGS) entry which is preliminary data.</text>
</comment>
<dbReference type="InterPro" id="IPR005569">
    <property type="entry name" value="Arc_DNA-bd_dom"/>
</dbReference>
<keyword evidence="3" id="KW-1185">Reference proteome</keyword>
<keyword evidence="2" id="KW-0238">DNA-binding</keyword>
<dbReference type="Proteomes" id="UP000235881">
    <property type="component" value="Unassembled WGS sequence"/>
</dbReference>
<reference evidence="2 3" key="1">
    <citation type="submission" date="2018-01" db="EMBL/GenBank/DDBJ databases">
        <title>Denitrification phenotypes of diverse strains of Pseudomonas stutzeri.</title>
        <authorList>
            <person name="Milligan D.A."/>
            <person name="Bergaust L."/>
            <person name="Bakken L.R."/>
            <person name="Frostegard A."/>
        </authorList>
    </citation>
    <scope>NUCLEOTIDE SEQUENCE [LARGE SCALE GENOMIC DNA]</scope>
    <source>
        <strain evidence="2 3">DSM 50238</strain>
    </source>
</reference>
<dbReference type="InterPro" id="IPR010985">
    <property type="entry name" value="Ribbon_hlx_hlx"/>
</dbReference>
<proteinExistence type="predicted"/>
<feature type="domain" description="Arc-like DNA binding" evidence="1">
    <location>
        <begin position="2"/>
        <end position="44"/>
    </location>
</feature>
<dbReference type="AlphaFoldDB" id="A0A8E2QG48"/>
<accession>A0A8E2QG48</accession>
<gene>
    <name evidence="2" type="ORF">CXK95_01975</name>
</gene>
<evidence type="ECO:0000259" key="1">
    <source>
        <dbReference type="Pfam" id="PF03869"/>
    </source>
</evidence>
<dbReference type="InterPro" id="IPR013321">
    <property type="entry name" value="Arc_rbn_hlx_hlx"/>
</dbReference>
<name>A0A8E2QG48_9GAMM</name>
<dbReference type="RefSeq" id="WP_102827471.1">
    <property type="nucleotide sequence ID" value="NZ_CP065721.1"/>
</dbReference>
<dbReference type="Gene3D" id="1.10.1220.10">
    <property type="entry name" value="Met repressor-like"/>
    <property type="match status" value="1"/>
</dbReference>
<dbReference type="GO" id="GO:0003677">
    <property type="term" value="F:DNA binding"/>
    <property type="evidence" value="ECO:0007669"/>
    <property type="project" value="UniProtKB-KW"/>
</dbReference>
<dbReference type="EMBL" id="POUK01000001">
    <property type="protein sequence ID" value="PNF78082.1"/>
    <property type="molecule type" value="Genomic_DNA"/>
</dbReference>
<organism evidence="2 3">
    <name type="scientific">Stutzerimonas degradans</name>
    <dbReference type="NCBI Taxonomy" id="2968968"/>
    <lineage>
        <taxon>Bacteria</taxon>
        <taxon>Pseudomonadati</taxon>
        <taxon>Pseudomonadota</taxon>
        <taxon>Gammaproteobacteria</taxon>
        <taxon>Pseudomonadales</taxon>
        <taxon>Pseudomonadaceae</taxon>
        <taxon>Stutzerimonas</taxon>
    </lineage>
</organism>